<feature type="region of interest" description="Disordered" evidence="1">
    <location>
        <begin position="42"/>
        <end position="73"/>
    </location>
</feature>
<accession>A0A0F9XNK4</accession>
<gene>
    <name evidence="2" type="ORF">LCGC14_0195960</name>
</gene>
<dbReference type="EMBL" id="LAZR01000084">
    <property type="protein sequence ID" value="KKN93763.1"/>
    <property type="molecule type" value="Genomic_DNA"/>
</dbReference>
<evidence type="ECO:0000313" key="2">
    <source>
        <dbReference type="EMBL" id="KKN93763.1"/>
    </source>
</evidence>
<evidence type="ECO:0000256" key="1">
    <source>
        <dbReference type="SAM" id="MobiDB-lite"/>
    </source>
</evidence>
<comment type="caution">
    <text evidence="2">The sequence shown here is derived from an EMBL/GenBank/DDBJ whole genome shotgun (WGS) entry which is preliminary data.</text>
</comment>
<dbReference type="AlphaFoldDB" id="A0A0F9XNK4"/>
<proteinExistence type="predicted"/>
<feature type="compositionally biased region" description="Basic residues" evidence="1">
    <location>
        <begin position="42"/>
        <end position="52"/>
    </location>
</feature>
<sequence length="134" mass="16296">MNKDEIDFKLIHKQRKTKKMKQICAEQGYPYDKTRSWYSRWKKERKPTKKTKKTETHSGVSNNIAKQKKEQNPDQIPTYNELFQFFQNSKNHVDREYWLKPIKRGNKEVPQIFVNKELIKKVLDAIRDIQRTKK</sequence>
<protein>
    <submittedName>
        <fullName evidence="2">Uncharacterized protein</fullName>
    </submittedName>
</protein>
<organism evidence="2">
    <name type="scientific">marine sediment metagenome</name>
    <dbReference type="NCBI Taxonomy" id="412755"/>
    <lineage>
        <taxon>unclassified sequences</taxon>
        <taxon>metagenomes</taxon>
        <taxon>ecological metagenomes</taxon>
    </lineage>
</organism>
<reference evidence="2" key="1">
    <citation type="journal article" date="2015" name="Nature">
        <title>Complex archaea that bridge the gap between prokaryotes and eukaryotes.</title>
        <authorList>
            <person name="Spang A."/>
            <person name="Saw J.H."/>
            <person name="Jorgensen S.L."/>
            <person name="Zaremba-Niedzwiedzka K."/>
            <person name="Martijn J."/>
            <person name="Lind A.E."/>
            <person name="van Eijk R."/>
            <person name="Schleper C."/>
            <person name="Guy L."/>
            <person name="Ettema T.J."/>
        </authorList>
    </citation>
    <scope>NUCLEOTIDE SEQUENCE</scope>
</reference>
<name>A0A0F9XNK4_9ZZZZ</name>